<proteinExistence type="predicted"/>
<reference evidence="2" key="1">
    <citation type="journal article" date="2021" name="bioRxiv">
        <title>Whole Genome Assembly and Annotation of Northern Wild Rice, Zizania palustris L., Supports a Whole Genome Duplication in the Zizania Genus.</title>
        <authorList>
            <person name="Haas M."/>
            <person name="Kono T."/>
            <person name="Macchietto M."/>
            <person name="Millas R."/>
            <person name="McGilp L."/>
            <person name="Shao M."/>
            <person name="Duquette J."/>
            <person name="Hirsch C.N."/>
            <person name="Kimball J."/>
        </authorList>
    </citation>
    <scope>NUCLEOTIDE SEQUENCE</scope>
    <source>
        <tissue evidence="2">Fresh leaf tissue</tissue>
    </source>
</reference>
<feature type="compositionally biased region" description="Low complexity" evidence="1">
    <location>
        <begin position="22"/>
        <end position="34"/>
    </location>
</feature>
<accession>A0A8J5RN20</accession>
<name>A0A8J5RN20_ZIZPA</name>
<keyword evidence="3" id="KW-1185">Reference proteome</keyword>
<feature type="region of interest" description="Disordered" evidence="1">
    <location>
        <begin position="1"/>
        <end position="43"/>
    </location>
</feature>
<dbReference type="Proteomes" id="UP000729402">
    <property type="component" value="Unassembled WGS sequence"/>
</dbReference>
<evidence type="ECO:0000256" key="1">
    <source>
        <dbReference type="SAM" id="MobiDB-lite"/>
    </source>
</evidence>
<dbReference type="EMBL" id="JAAALK010000288">
    <property type="protein sequence ID" value="KAG8051942.1"/>
    <property type="molecule type" value="Genomic_DNA"/>
</dbReference>
<comment type="caution">
    <text evidence="2">The sequence shown here is derived from an EMBL/GenBank/DDBJ whole genome shotgun (WGS) entry which is preliminary data.</text>
</comment>
<gene>
    <name evidence="2" type="ORF">GUJ93_ZPchr0001g31826</name>
</gene>
<evidence type="ECO:0000313" key="2">
    <source>
        <dbReference type="EMBL" id="KAG8051942.1"/>
    </source>
</evidence>
<dbReference type="AlphaFoldDB" id="A0A8J5RN20"/>
<protein>
    <submittedName>
        <fullName evidence="2">Uncharacterized protein</fullName>
    </submittedName>
</protein>
<evidence type="ECO:0000313" key="3">
    <source>
        <dbReference type="Proteomes" id="UP000729402"/>
    </source>
</evidence>
<feature type="compositionally biased region" description="Basic and acidic residues" evidence="1">
    <location>
        <begin position="8"/>
        <end position="20"/>
    </location>
</feature>
<organism evidence="2 3">
    <name type="scientific">Zizania palustris</name>
    <name type="common">Northern wild rice</name>
    <dbReference type="NCBI Taxonomy" id="103762"/>
    <lineage>
        <taxon>Eukaryota</taxon>
        <taxon>Viridiplantae</taxon>
        <taxon>Streptophyta</taxon>
        <taxon>Embryophyta</taxon>
        <taxon>Tracheophyta</taxon>
        <taxon>Spermatophyta</taxon>
        <taxon>Magnoliopsida</taxon>
        <taxon>Liliopsida</taxon>
        <taxon>Poales</taxon>
        <taxon>Poaceae</taxon>
        <taxon>BOP clade</taxon>
        <taxon>Oryzoideae</taxon>
        <taxon>Oryzeae</taxon>
        <taxon>Zizaniinae</taxon>
        <taxon>Zizania</taxon>
    </lineage>
</organism>
<reference evidence="2" key="2">
    <citation type="submission" date="2021-02" db="EMBL/GenBank/DDBJ databases">
        <authorList>
            <person name="Kimball J.A."/>
            <person name="Haas M.W."/>
            <person name="Macchietto M."/>
            <person name="Kono T."/>
            <person name="Duquette J."/>
            <person name="Shao M."/>
        </authorList>
    </citation>
    <scope>NUCLEOTIDE SEQUENCE</scope>
    <source>
        <tissue evidence="2">Fresh leaf tissue</tissue>
    </source>
</reference>
<sequence length="108" mass="11743">MRWPSGDADGHGDVCGRDDQEAGTVGRRAAAAGGTRRRRAGTQWLERRAVMDREAGGSGAGGWRQHGWVAADGQWTGGGQLMLGRADGQWRQALACGRGRRHYHRNDF</sequence>